<organism evidence="1">
    <name type="scientific">marine sediment metagenome</name>
    <dbReference type="NCBI Taxonomy" id="412755"/>
    <lineage>
        <taxon>unclassified sequences</taxon>
        <taxon>metagenomes</taxon>
        <taxon>ecological metagenomes</taxon>
    </lineage>
</organism>
<accession>A0A0F9PDA3</accession>
<gene>
    <name evidence="1" type="ORF">LCGC14_0857150</name>
</gene>
<evidence type="ECO:0000313" key="1">
    <source>
        <dbReference type="EMBL" id="KKN28149.1"/>
    </source>
</evidence>
<dbReference type="EMBL" id="LAZR01002584">
    <property type="protein sequence ID" value="KKN28149.1"/>
    <property type="molecule type" value="Genomic_DNA"/>
</dbReference>
<dbReference type="AlphaFoldDB" id="A0A0F9PDA3"/>
<reference evidence="1" key="1">
    <citation type="journal article" date="2015" name="Nature">
        <title>Complex archaea that bridge the gap between prokaryotes and eukaryotes.</title>
        <authorList>
            <person name="Spang A."/>
            <person name="Saw J.H."/>
            <person name="Jorgensen S.L."/>
            <person name="Zaremba-Niedzwiedzka K."/>
            <person name="Martijn J."/>
            <person name="Lind A.E."/>
            <person name="van Eijk R."/>
            <person name="Schleper C."/>
            <person name="Guy L."/>
            <person name="Ettema T.J."/>
        </authorList>
    </citation>
    <scope>NUCLEOTIDE SEQUENCE</scope>
</reference>
<comment type="caution">
    <text evidence="1">The sequence shown here is derived from an EMBL/GenBank/DDBJ whole genome shotgun (WGS) entry which is preliminary data.</text>
</comment>
<sequence length="72" mass="8454">MILINSVEDMQWLRDVHLPGLDVKYRSAVIEGHESSPHRVTVFERRKPLIIDEGLVFYLSEEDYILKVETQV</sequence>
<protein>
    <submittedName>
        <fullName evidence="1">Uncharacterized protein</fullName>
    </submittedName>
</protein>
<name>A0A0F9PDA3_9ZZZZ</name>
<proteinExistence type="predicted"/>